<name>A0ABP0A6R9_PIPNA</name>
<keyword evidence="2" id="KW-1185">Reference proteome</keyword>
<reference evidence="1" key="1">
    <citation type="submission" date="2023-12" db="EMBL/GenBank/DDBJ databases">
        <authorList>
            <person name="Brown T."/>
        </authorList>
    </citation>
    <scope>NUCLEOTIDE SEQUENCE</scope>
</reference>
<accession>A0ABP0A6R9</accession>
<dbReference type="Proteomes" id="UP001314169">
    <property type="component" value="Chromosome 5"/>
</dbReference>
<evidence type="ECO:0000313" key="2">
    <source>
        <dbReference type="Proteomes" id="UP001314169"/>
    </source>
</evidence>
<proteinExistence type="predicted"/>
<evidence type="ECO:0000313" key="1">
    <source>
        <dbReference type="EMBL" id="CAK6446209.1"/>
    </source>
</evidence>
<gene>
    <name evidence="1" type="ORF">MPIPNATIZW_LOCUS14515</name>
</gene>
<dbReference type="EMBL" id="OY882862">
    <property type="protein sequence ID" value="CAK6446209.1"/>
    <property type="molecule type" value="Genomic_DNA"/>
</dbReference>
<organism evidence="1 2">
    <name type="scientific">Pipistrellus nathusii</name>
    <name type="common">Nathusius' pipistrelle</name>
    <dbReference type="NCBI Taxonomy" id="59473"/>
    <lineage>
        <taxon>Eukaryota</taxon>
        <taxon>Metazoa</taxon>
        <taxon>Chordata</taxon>
        <taxon>Craniata</taxon>
        <taxon>Vertebrata</taxon>
        <taxon>Euteleostomi</taxon>
        <taxon>Mammalia</taxon>
        <taxon>Eutheria</taxon>
        <taxon>Laurasiatheria</taxon>
        <taxon>Chiroptera</taxon>
        <taxon>Yangochiroptera</taxon>
        <taxon>Vespertilionidae</taxon>
        <taxon>Pipistrellus</taxon>
    </lineage>
</organism>
<protein>
    <submittedName>
        <fullName evidence="1">Uncharacterized protein</fullName>
    </submittedName>
</protein>
<sequence>MHMPPKQTHCTHTHTDSVIDANAHIDTDTHVQFHIHVCSLGGSSGSASTPICTSLEDTETHRSNHSSLDKYTGRGSQAHFCVLQISKHATCSSHGPTATSVLRKGRLIP</sequence>